<proteinExistence type="predicted"/>
<feature type="domain" description="Response regulatory" evidence="2">
    <location>
        <begin position="2"/>
        <end position="117"/>
    </location>
</feature>
<dbReference type="PROSITE" id="PS50110">
    <property type="entry name" value="RESPONSE_REGULATORY"/>
    <property type="match status" value="1"/>
</dbReference>
<dbReference type="GO" id="GO:0000160">
    <property type="term" value="P:phosphorelay signal transduction system"/>
    <property type="evidence" value="ECO:0007669"/>
    <property type="project" value="InterPro"/>
</dbReference>
<evidence type="ECO:0000313" key="4">
    <source>
        <dbReference type="Proteomes" id="UP000184932"/>
    </source>
</evidence>
<dbReference type="CDD" id="cd00156">
    <property type="entry name" value="REC"/>
    <property type="match status" value="1"/>
</dbReference>
<dbReference type="SMART" id="SM00448">
    <property type="entry name" value="REC"/>
    <property type="match status" value="1"/>
</dbReference>
<evidence type="ECO:0000256" key="1">
    <source>
        <dbReference type="PROSITE-ProRule" id="PRU00169"/>
    </source>
</evidence>
<name>A0A1N6IIQ1_9RHOB</name>
<comment type="caution">
    <text evidence="1">Lacks conserved residue(s) required for the propagation of feature annotation.</text>
</comment>
<evidence type="ECO:0000313" key="3">
    <source>
        <dbReference type="EMBL" id="SIO31853.1"/>
    </source>
</evidence>
<gene>
    <name evidence="3" type="ORF">SAMN05444002_3941</name>
</gene>
<dbReference type="Proteomes" id="UP000184932">
    <property type="component" value="Unassembled WGS sequence"/>
</dbReference>
<dbReference type="AlphaFoldDB" id="A0A1N6IIQ1"/>
<sequence>MKVLIVEGDEALGAAWARHLEREGCRVTVVAGQQGAIDVLRHRAVQVIVMNLVLREGSALAVADFASYKHPETKVIFVTDTGFFSDGSIFAIAPNACAYLPMQTPPDDLAAMVAYHGGGLQAEAGPGLEAVRH</sequence>
<dbReference type="STRING" id="1217970.SAMN05444002_3941"/>
<dbReference type="EMBL" id="FSRL01000002">
    <property type="protein sequence ID" value="SIO31853.1"/>
    <property type="molecule type" value="Genomic_DNA"/>
</dbReference>
<dbReference type="InterPro" id="IPR001789">
    <property type="entry name" value="Sig_transdc_resp-reg_receiver"/>
</dbReference>
<protein>
    <submittedName>
        <fullName evidence="3">Response regulator receiver domain-containing protein</fullName>
    </submittedName>
</protein>
<dbReference type="InterPro" id="IPR011006">
    <property type="entry name" value="CheY-like_superfamily"/>
</dbReference>
<accession>A0A1N6IIQ1</accession>
<dbReference type="SUPFAM" id="SSF52172">
    <property type="entry name" value="CheY-like"/>
    <property type="match status" value="1"/>
</dbReference>
<dbReference type="OrthoDB" id="7874292at2"/>
<organism evidence="3 4">
    <name type="scientific">Vannielia litorea</name>
    <dbReference type="NCBI Taxonomy" id="1217970"/>
    <lineage>
        <taxon>Bacteria</taxon>
        <taxon>Pseudomonadati</taxon>
        <taxon>Pseudomonadota</taxon>
        <taxon>Alphaproteobacteria</taxon>
        <taxon>Rhodobacterales</taxon>
        <taxon>Paracoccaceae</taxon>
        <taxon>Vannielia</taxon>
    </lineage>
</organism>
<dbReference type="Pfam" id="PF00072">
    <property type="entry name" value="Response_reg"/>
    <property type="match status" value="1"/>
</dbReference>
<dbReference type="Gene3D" id="3.40.50.2300">
    <property type="match status" value="1"/>
</dbReference>
<evidence type="ECO:0000259" key="2">
    <source>
        <dbReference type="PROSITE" id="PS50110"/>
    </source>
</evidence>
<dbReference type="RefSeq" id="WP_074258084.1">
    <property type="nucleotide sequence ID" value="NZ_FSRL01000002.1"/>
</dbReference>
<reference evidence="4" key="1">
    <citation type="submission" date="2016-11" db="EMBL/GenBank/DDBJ databases">
        <authorList>
            <person name="Varghese N."/>
            <person name="Submissions S."/>
        </authorList>
    </citation>
    <scope>NUCLEOTIDE SEQUENCE [LARGE SCALE GENOMIC DNA]</scope>
    <source>
        <strain evidence="4">DSM 29440</strain>
    </source>
</reference>
<keyword evidence="4" id="KW-1185">Reference proteome</keyword>